<reference evidence="1" key="1">
    <citation type="submission" date="2020-05" db="EMBL/GenBank/DDBJ databases">
        <authorList>
            <person name="Chiriac C."/>
            <person name="Salcher M."/>
            <person name="Ghai R."/>
            <person name="Kavagutti S V."/>
        </authorList>
    </citation>
    <scope>NUCLEOTIDE SEQUENCE</scope>
</reference>
<gene>
    <name evidence="1" type="ORF">UFOPK3708_01533</name>
</gene>
<accession>A0A6J7JIC1</accession>
<proteinExistence type="predicted"/>
<protein>
    <submittedName>
        <fullName evidence="1">Unannotated protein</fullName>
    </submittedName>
</protein>
<evidence type="ECO:0000313" key="1">
    <source>
        <dbReference type="EMBL" id="CAB4942557.1"/>
    </source>
</evidence>
<name>A0A6J7JIC1_9ZZZZ</name>
<dbReference type="EMBL" id="CAFBNA010000116">
    <property type="protein sequence ID" value="CAB4942557.1"/>
    <property type="molecule type" value="Genomic_DNA"/>
</dbReference>
<sequence>MQQKFLLLLRKFVERNVRIDLVDIAHRFKKTPEVLRAGSGPRRKRSFGNAEIGIGNDEFGIDLELCAQTIAVFARAIRRVERKISGSQFLITQTTTRATEVLGEREDFVVETGVVSPAHNLYFGNAFGNAQRGFKRVGEAAIDASLLDQTINHDLNRVLLVASKFDLVGELVQFAVDDGAGKALRGQVGKQRVVGALAPTHNWGQHLELGAIGKFKDSVDDLLRGLALND</sequence>
<dbReference type="AlphaFoldDB" id="A0A6J7JIC1"/>
<organism evidence="1">
    <name type="scientific">freshwater metagenome</name>
    <dbReference type="NCBI Taxonomy" id="449393"/>
    <lineage>
        <taxon>unclassified sequences</taxon>
        <taxon>metagenomes</taxon>
        <taxon>ecological metagenomes</taxon>
    </lineage>
</organism>